<accession>A0A1W2FS89</accession>
<keyword evidence="2" id="KW-1185">Reference proteome</keyword>
<organism evidence="1 2">
    <name type="scientific">Lentzea albidocapillata</name>
    <dbReference type="NCBI Taxonomy" id="40571"/>
    <lineage>
        <taxon>Bacteria</taxon>
        <taxon>Bacillati</taxon>
        <taxon>Actinomycetota</taxon>
        <taxon>Actinomycetes</taxon>
        <taxon>Pseudonocardiales</taxon>
        <taxon>Pseudonocardiaceae</taxon>
        <taxon>Lentzea</taxon>
    </lineage>
</organism>
<dbReference type="OrthoDB" id="3340672at2"/>
<dbReference type="Proteomes" id="UP000192840">
    <property type="component" value="Unassembled WGS sequence"/>
</dbReference>
<reference evidence="2" key="1">
    <citation type="submission" date="2017-04" db="EMBL/GenBank/DDBJ databases">
        <authorList>
            <person name="Varghese N."/>
            <person name="Submissions S."/>
        </authorList>
    </citation>
    <scope>NUCLEOTIDE SEQUENCE [LARGE SCALE GENOMIC DNA]</scope>
    <source>
        <strain evidence="2">DSM 44073</strain>
    </source>
</reference>
<proteinExistence type="predicted"/>
<protein>
    <submittedName>
        <fullName evidence="1">Uncharacterized protein</fullName>
    </submittedName>
</protein>
<dbReference type="AlphaFoldDB" id="A0A1W2FS89"/>
<evidence type="ECO:0000313" key="1">
    <source>
        <dbReference type="EMBL" id="SMD24486.1"/>
    </source>
</evidence>
<evidence type="ECO:0000313" key="2">
    <source>
        <dbReference type="Proteomes" id="UP000192840"/>
    </source>
</evidence>
<gene>
    <name evidence="1" type="ORF">SAMN05660733_07733</name>
</gene>
<dbReference type="EMBL" id="FWYC01000022">
    <property type="protein sequence ID" value="SMD24486.1"/>
    <property type="molecule type" value="Genomic_DNA"/>
</dbReference>
<sequence>MRKDPSELIRQLRLGRGDDLGKLLNIVWDYAREKDLIVLSATIDTGDVVSLTADKLTMEEVVDAAAACGAKVIYLRAPVAETGPVAAELPCGTNEDEALRAAVRRLSGWVSELELGFAHGGVVHVWSKTAPWFDAWDELTAASSDVAVRNRDELDLDVDGDGMTDEQVQHWSTVLAEDPAFRRACLPAEREACANGLPELVKALRASAPWQRGGIVNHAITKVREGAETHAASLKQRLDEFAADLLNDPEFHAIAAATARKRFATDWMTDRAEGFRLPRWFIDDLVGRARQAAKTSARVPLKAPTGNAVAGTLPFD</sequence>
<dbReference type="eggNOG" id="ENOG5031QY9">
    <property type="taxonomic scope" value="Bacteria"/>
</dbReference>
<name>A0A1W2FS89_9PSEU</name>
<dbReference type="RefSeq" id="WP_144065738.1">
    <property type="nucleotide sequence ID" value="NZ_FWYC01000022.1"/>
</dbReference>